<protein>
    <submittedName>
        <fullName evidence="1">Uncharacterized protein</fullName>
    </submittedName>
</protein>
<organism evidence="1 2">
    <name type="scientific">Algoriphagus ratkowskyi</name>
    <dbReference type="NCBI Taxonomy" id="57028"/>
    <lineage>
        <taxon>Bacteria</taxon>
        <taxon>Pseudomonadati</taxon>
        <taxon>Bacteroidota</taxon>
        <taxon>Cytophagia</taxon>
        <taxon>Cytophagales</taxon>
        <taxon>Cyclobacteriaceae</taxon>
        <taxon>Algoriphagus</taxon>
    </lineage>
</organism>
<name>A0A2W7QR93_9BACT</name>
<evidence type="ECO:0000313" key="1">
    <source>
        <dbReference type="EMBL" id="PZX51108.1"/>
    </source>
</evidence>
<dbReference type="AlphaFoldDB" id="A0A2W7QR93"/>
<comment type="caution">
    <text evidence="1">The sequence shown here is derived from an EMBL/GenBank/DDBJ whole genome shotgun (WGS) entry which is preliminary data.</text>
</comment>
<dbReference type="Proteomes" id="UP000249115">
    <property type="component" value="Unassembled WGS sequence"/>
</dbReference>
<gene>
    <name evidence="1" type="ORF">LV84_03866</name>
</gene>
<proteinExistence type="predicted"/>
<evidence type="ECO:0000313" key="2">
    <source>
        <dbReference type="Proteomes" id="UP000249115"/>
    </source>
</evidence>
<sequence>MIVYCVTGANVEMHLFFKDEHTFNMGYRSEFVSINHCPDCFKKWLYNLANFRKFERK</sequence>
<reference evidence="1 2" key="1">
    <citation type="submission" date="2018-06" db="EMBL/GenBank/DDBJ databases">
        <title>Genomic Encyclopedia of Archaeal and Bacterial Type Strains, Phase II (KMG-II): from individual species to whole genera.</title>
        <authorList>
            <person name="Goeker M."/>
        </authorList>
    </citation>
    <scope>NUCLEOTIDE SEQUENCE [LARGE SCALE GENOMIC DNA]</scope>
    <source>
        <strain evidence="1 2">DSM 22686</strain>
    </source>
</reference>
<accession>A0A2W7QR93</accession>
<dbReference type="EMBL" id="QKZU01000020">
    <property type="protein sequence ID" value="PZX51108.1"/>
    <property type="molecule type" value="Genomic_DNA"/>
</dbReference>